<keyword evidence="2" id="KW-1185">Reference proteome</keyword>
<dbReference type="EMBL" id="CM037153">
    <property type="protein sequence ID" value="KAH7856482.1"/>
    <property type="molecule type" value="Genomic_DNA"/>
</dbReference>
<gene>
    <name evidence="1" type="ORF">Vadar_001842</name>
</gene>
<evidence type="ECO:0000313" key="2">
    <source>
        <dbReference type="Proteomes" id="UP000828048"/>
    </source>
</evidence>
<accession>A0ACB7YSS8</accession>
<reference evidence="1 2" key="1">
    <citation type="journal article" date="2021" name="Hortic Res">
        <title>High-quality reference genome and annotation aids understanding of berry development for evergreen blueberry (Vaccinium darrowii).</title>
        <authorList>
            <person name="Yu J."/>
            <person name="Hulse-Kemp A.M."/>
            <person name="Babiker E."/>
            <person name="Staton M."/>
        </authorList>
    </citation>
    <scope>NUCLEOTIDE SEQUENCE [LARGE SCALE GENOMIC DNA]</scope>
    <source>
        <strain evidence="2">cv. NJ 8807/NJ 8810</strain>
        <tissue evidence="1">Young leaf</tissue>
    </source>
</reference>
<sequence>MVKNMGIIVCLLIMVMDIAAGILGIEAEMAQNKDCSSTCILNVDCWGTNKFKVKKIL</sequence>
<proteinExistence type="predicted"/>
<organism evidence="1 2">
    <name type="scientific">Vaccinium darrowii</name>
    <dbReference type="NCBI Taxonomy" id="229202"/>
    <lineage>
        <taxon>Eukaryota</taxon>
        <taxon>Viridiplantae</taxon>
        <taxon>Streptophyta</taxon>
        <taxon>Embryophyta</taxon>
        <taxon>Tracheophyta</taxon>
        <taxon>Spermatophyta</taxon>
        <taxon>Magnoliopsida</taxon>
        <taxon>eudicotyledons</taxon>
        <taxon>Gunneridae</taxon>
        <taxon>Pentapetalae</taxon>
        <taxon>asterids</taxon>
        <taxon>Ericales</taxon>
        <taxon>Ericaceae</taxon>
        <taxon>Vaccinioideae</taxon>
        <taxon>Vaccinieae</taxon>
        <taxon>Vaccinium</taxon>
    </lineage>
</organism>
<comment type="caution">
    <text evidence="1">The sequence shown here is derived from an EMBL/GenBank/DDBJ whole genome shotgun (WGS) entry which is preliminary data.</text>
</comment>
<name>A0ACB7YSS8_9ERIC</name>
<dbReference type="Proteomes" id="UP000828048">
    <property type="component" value="Chromosome 3"/>
</dbReference>
<evidence type="ECO:0000313" key="1">
    <source>
        <dbReference type="EMBL" id="KAH7856482.1"/>
    </source>
</evidence>
<protein>
    <submittedName>
        <fullName evidence="1">Uncharacterized protein</fullName>
    </submittedName>
</protein>